<dbReference type="Pfam" id="PF13579">
    <property type="entry name" value="Glyco_trans_4_4"/>
    <property type="match status" value="1"/>
</dbReference>
<dbReference type="SUPFAM" id="SSF53756">
    <property type="entry name" value="UDP-Glycosyltransferase/glycogen phosphorylase"/>
    <property type="match status" value="1"/>
</dbReference>
<dbReference type="Proteomes" id="UP000183299">
    <property type="component" value="Unassembled WGS sequence"/>
</dbReference>
<evidence type="ECO:0000313" key="5">
    <source>
        <dbReference type="EMBL" id="SFK06664.1"/>
    </source>
</evidence>
<feature type="domain" description="Glycosyl transferase family 1" evidence="3">
    <location>
        <begin position="188"/>
        <end position="343"/>
    </location>
</feature>
<evidence type="ECO:0000313" key="6">
    <source>
        <dbReference type="Proteomes" id="UP000183299"/>
    </source>
</evidence>
<feature type="domain" description="Glycosyltransferase subfamily 4-like N-terminal" evidence="4">
    <location>
        <begin position="61"/>
        <end position="174"/>
    </location>
</feature>
<dbReference type="GO" id="GO:0016757">
    <property type="term" value="F:glycosyltransferase activity"/>
    <property type="evidence" value="ECO:0007669"/>
    <property type="project" value="UniProtKB-KW"/>
</dbReference>
<dbReference type="Gene3D" id="3.40.50.2000">
    <property type="entry name" value="Glycogen Phosphorylase B"/>
    <property type="match status" value="2"/>
</dbReference>
<name>A0A1I3WG28_9RHOB</name>
<dbReference type="InterPro" id="IPR028098">
    <property type="entry name" value="Glyco_trans_4-like_N"/>
</dbReference>
<evidence type="ECO:0000259" key="4">
    <source>
        <dbReference type="Pfam" id="PF13579"/>
    </source>
</evidence>
<dbReference type="Pfam" id="PF00534">
    <property type="entry name" value="Glycos_transf_1"/>
    <property type="match status" value="1"/>
</dbReference>
<keyword evidence="1" id="KW-0328">Glycosyltransferase</keyword>
<accession>A0A1I3WG28</accession>
<reference evidence="5 6" key="1">
    <citation type="submission" date="2016-10" db="EMBL/GenBank/DDBJ databases">
        <authorList>
            <person name="de Groot N.N."/>
        </authorList>
    </citation>
    <scope>NUCLEOTIDE SEQUENCE [LARGE SCALE GENOMIC DNA]</scope>
    <source>
        <strain evidence="5 6">CGMCC 1.8891</strain>
    </source>
</reference>
<dbReference type="CDD" id="cd03801">
    <property type="entry name" value="GT4_PimA-like"/>
    <property type="match status" value="1"/>
</dbReference>
<evidence type="ECO:0000256" key="2">
    <source>
        <dbReference type="ARBA" id="ARBA00022679"/>
    </source>
</evidence>
<organism evidence="5 6">
    <name type="scientific">Celeribacter halophilus</name>
    <dbReference type="NCBI Taxonomy" id="576117"/>
    <lineage>
        <taxon>Bacteria</taxon>
        <taxon>Pseudomonadati</taxon>
        <taxon>Pseudomonadota</taxon>
        <taxon>Alphaproteobacteria</taxon>
        <taxon>Rhodobacterales</taxon>
        <taxon>Roseobacteraceae</taxon>
        <taxon>Celeribacter</taxon>
    </lineage>
</organism>
<keyword evidence="6" id="KW-1185">Reference proteome</keyword>
<protein>
    <submittedName>
        <fullName evidence="5">Glycosyltransferase involved in cell wall bisynthesis</fullName>
    </submittedName>
</protein>
<sequence length="366" mass="40879">MRNEKMLHKNVCVLMPRNVNVQAGGITRVVSYTKREIDASNSPYAFTFIPTRWAEGKILSHVSTLYSLWKFLGAIFSEKAEIVHLHVAPKGSTWRKFLFAQIASLFGKPYIIHLHGAGYDEYFANQPRFARNLIQKFYRKAAAVIVLGTGWRAWAGSDQGLGLEPERVYIIDNGVPDPGLRSTHENSVPRIVFVGFVGHRKGVDTLLDALKAVPPDIPWTCAVCGNGEVEKYENLAREKKLSLEQVEFTDWQSEEQVRTQMAASDIHVLPSRAENQPVAILEAMAIGLPSVSSSVGDIPNQIVDGETGYVVPPDDPDALASALEKLLKNNQLRKTMGHAGRKRFEDRYSSKINFKKTLEIYDAISK</sequence>
<evidence type="ECO:0000259" key="3">
    <source>
        <dbReference type="Pfam" id="PF00534"/>
    </source>
</evidence>
<dbReference type="InterPro" id="IPR001296">
    <property type="entry name" value="Glyco_trans_1"/>
</dbReference>
<dbReference type="AlphaFoldDB" id="A0A1I3WG28"/>
<dbReference type="PANTHER" id="PTHR12526:SF510">
    <property type="entry name" value="D-INOSITOL 3-PHOSPHATE GLYCOSYLTRANSFERASE"/>
    <property type="match status" value="1"/>
</dbReference>
<evidence type="ECO:0000256" key="1">
    <source>
        <dbReference type="ARBA" id="ARBA00022676"/>
    </source>
</evidence>
<dbReference type="PANTHER" id="PTHR12526">
    <property type="entry name" value="GLYCOSYLTRANSFERASE"/>
    <property type="match status" value="1"/>
</dbReference>
<dbReference type="EMBL" id="FORY01000025">
    <property type="protein sequence ID" value="SFK06664.1"/>
    <property type="molecule type" value="Genomic_DNA"/>
</dbReference>
<proteinExistence type="predicted"/>
<keyword evidence="2 5" id="KW-0808">Transferase</keyword>
<gene>
    <name evidence="5" type="ORF">SAMN04488138_1259</name>
</gene>
<dbReference type="STRING" id="576117.SAMN04488138_1259"/>